<dbReference type="GO" id="GO:1900150">
    <property type="term" value="P:regulation of defense response to fungus"/>
    <property type="evidence" value="ECO:0007669"/>
    <property type="project" value="InterPro"/>
</dbReference>
<evidence type="ECO:0000256" key="1">
    <source>
        <dbReference type="SAM" id="MobiDB-lite"/>
    </source>
</evidence>
<evidence type="ECO:0000313" key="2">
    <source>
        <dbReference type="EMBL" id="KAA8533882.1"/>
    </source>
</evidence>
<evidence type="ECO:0000313" key="3">
    <source>
        <dbReference type="Proteomes" id="UP000325577"/>
    </source>
</evidence>
<proteinExistence type="predicted"/>
<gene>
    <name evidence="2" type="ORF">F0562_031399</name>
</gene>
<dbReference type="EMBL" id="CM018041">
    <property type="protein sequence ID" value="KAA8533882.1"/>
    <property type="molecule type" value="Genomic_DNA"/>
</dbReference>
<dbReference type="OrthoDB" id="1930285at2759"/>
<reference evidence="2 3" key="1">
    <citation type="submission" date="2019-09" db="EMBL/GenBank/DDBJ databases">
        <title>A chromosome-level genome assembly of the Chinese tupelo Nyssa sinensis.</title>
        <authorList>
            <person name="Yang X."/>
            <person name="Kang M."/>
            <person name="Yang Y."/>
            <person name="Xiong H."/>
            <person name="Wang M."/>
            <person name="Zhang Z."/>
            <person name="Wang Z."/>
            <person name="Wu H."/>
            <person name="Ma T."/>
            <person name="Liu J."/>
            <person name="Xi Z."/>
        </authorList>
    </citation>
    <scope>NUCLEOTIDE SEQUENCE [LARGE SCALE GENOMIC DNA]</scope>
    <source>
        <strain evidence="2">J267</strain>
        <tissue evidence="2">Leaf</tissue>
    </source>
</reference>
<dbReference type="InterPro" id="IPR040244">
    <property type="entry name" value="EDR4-like"/>
</dbReference>
<accession>A0A5J5AVT3</accession>
<keyword evidence="3" id="KW-1185">Reference proteome</keyword>
<dbReference type="AlphaFoldDB" id="A0A5J5AVT3"/>
<dbReference type="PANTHER" id="PTHR31105:SF38">
    <property type="entry name" value="PROTEIN ENHANCED DISEASE RESISTANCE 4"/>
    <property type="match status" value="1"/>
</dbReference>
<organism evidence="2 3">
    <name type="scientific">Nyssa sinensis</name>
    <dbReference type="NCBI Taxonomy" id="561372"/>
    <lineage>
        <taxon>Eukaryota</taxon>
        <taxon>Viridiplantae</taxon>
        <taxon>Streptophyta</taxon>
        <taxon>Embryophyta</taxon>
        <taxon>Tracheophyta</taxon>
        <taxon>Spermatophyta</taxon>
        <taxon>Magnoliopsida</taxon>
        <taxon>eudicotyledons</taxon>
        <taxon>Gunneridae</taxon>
        <taxon>Pentapetalae</taxon>
        <taxon>asterids</taxon>
        <taxon>Cornales</taxon>
        <taxon>Nyssaceae</taxon>
        <taxon>Nyssa</taxon>
    </lineage>
</organism>
<dbReference type="Proteomes" id="UP000325577">
    <property type="component" value="Linkage Group LG18"/>
</dbReference>
<name>A0A5J5AVT3_9ASTE</name>
<sequence length="424" mass="48707">MVSRTSLTSRRVISGYRSCGVSSYDGTDDQVQDRHLPLSERNFKAADFITTEVISRRDEYMVTNMMSGNLEMQHQARNSSSISSEKQHYAMKSNNWHQDQWLDPTRRGRPFRSRMRLETDEHLSKVPFYSRRYQADHGNGSPSSYRQNEFQCRSSFHSPDKHKYPEQEKMELLRMVYELEGQLHRTSISKGNENGRFAAGVNWKEKQIPSYYDRVAPDVEMFHDLNYLRHPGRCSQGKIWSQRCKVSHIPFSGEAAAASRFSPLWNGGAIGWVHYLFKGTRVFTSKQTSYNSAYPRCKIEPPRSEINEHSDAISRRGSASTSHANYCPHADPVSFSDDYGLSLCRSCSTEGEPYSLTPPLHILERNNDRNMSSGSSFEPMEEIREKKPVLKQSQNNKKNPVGTFESLGPPPSRMSRPQKLLNCH</sequence>
<dbReference type="PANTHER" id="PTHR31105">
    <property type="entry name" value="EXTRA-LARGE G-PROTEIN-LIKE"/>
    <property type="match status" value="1"/>
</dbReference>
<feature type="region of interest" description="Disordered" evidence="1">
    <location>
        <begin position="365"/>
        <end position="424"/>
    </location>
</feature>
<protein>
    <submittedName>
        <fullName evidence="2">Uncharacterized protein</fullName>
    </submittedName>
</protein>